<feature type="compositionally biased region" description="Polar residues" evidence="1">
    <location>
        <begin position="133"/>
        <end position="142"/>
    </location>
</feature>
<dbReference type="PANTHER" id="PTHR36102">
    <property type="entry name" value="CHROMOSOME 10, WHOLE GENOME SHOTGUN SEQUENCE"/>
    <property type="match status" value="1"/>
</dbReference>
<sequence>MVLSAAPLSRTGPVKRSASSLGADSLGWETAPVMNSPLRATVNMPFTHYSLIYLDHMGHLQVQESPSINDQNLTVFTNDVREKFLEILGSKINYSKPLIRSIPAALSYDRMDEKYRRQAKRRKTQPAPPSDKLQYSNPDTNAMQDLPPVAAVHRVALMIGDSDKVLRYYQVALKHFQQTNCRVVCKAFIKVIEPRKQVRHPYNGGRAKPGAPPGSRGDPELTKPAWWPAHVIHREPDHLKKNERLELLLHIIRNLSSNGFTAEALQEVAHDCRRQIQDDKMPILNEIFRVRKMEERYERGEIDATTIVYVQAREDKEDKEEKEPASPAEPVQKIEPEETEANEVIIPATSSMADFSAQFTAMDSAGMSTHRATSLEADRGQLFPLPESLSYGESTQTDRSFYSTSGDYSDDYSSHPTIKTPTSIEMVSPIEPASSFEYLAHAPLTTTDGAEHHRTTAMSMQHSIGPYDTWAAPTYRQQPLYGSYDYSAAVTTQAMSQPAMHYQIPMDEMHGLPELTSTRMSPFRTGSLGHPTLTHQSPERL</sequence>
<protein>
    <recommendedName>
        <fullName evidence="2">Subtelomeric hrmA-associated cluster protein AFUB-079030/YDR124W-like helical bundle domain-containing protein</fullName>
    </recommendedName>
</protein>
<organism evidence="3 4">
    <name type="scientific">Aspergillus homomorphus (strain CBS 101889)</name>
    <dbReference type="NCBI Taxonomy" id="1450537"/>
    <lineage>
        <taxon>Eukaryota</taxon>
        <taxon>Fungi</taxon>
        <taxon>Dikarya</taxon>
        <taxon>Ascomycota</taxon>
        <taxon>Pezizomycotina</taxon>
        <taxon>Eurotiomycetes</taxon>
        <taxon>Eurotiomycetidae</taxon>
        <taxon>Eurotiales</taxon>
        <taxon>Aspergillaceae</taxon>
        <taxon>Aspergillus</taxon>
        <taxon>Aspergillus subgen. Circumdati</taxon>
    </lineage>
</organism>
<dbReference type="OrthoDB" id="5338458at2759"/>
<dbReference type="Pfam" id="PF11001">
    <property type="entry name" value="AFUB_07903_YDR124W_hel"/>
    <property type="match status" value="1"/>
</dbReference>
<proteinExistence type="predicted"/>
<reference evidence="3 4" key="1">
    <citation type="submission" date="2018-02" db="EMBL/GenBank/DDBJ databases">
        <title>The genomes of Aspergillus section Nigri reveals drivers in fungal speciation.</title>
        <authorList>
            <consortium name="DOE Joint Genome Institute"/>
            <person name="Vesth T.C."/>
            <person name="Nybo J."/>
            <person name="Theobald S."/>
            <person name="Brandl J."/>
            <person name="Frisvad J.C."/>
            <person name="Nielsen K.F."/>
            <person name="Lyhne E.K."/>
            <person name="Kogle M.E."/>
            <person name="Kuo A."/>
            <person name="Riley R."/>
            <person name="Clum A."/>
            <person name="Nolan M."/>
            <person name="Lipzen A."/>
            <person name="Salamov A."/>
            <person name="Henrissat B."/>
            <person name="Wiebenga A."/>
            <person name="De vries R.P."/>
            <person name="Grigoriev I.V."/>
            <person name="Mortensen U.H."/>
            <person name="Andersen M.R."/>
            <person name="Baker S.E."/>
        </authorList>
    </citation>
    <scope>NUCLEOTIDE SEQUENCE [LARGE SCALE GENOMIC DNA]</scope>
    <source>
        <strain evidence="3 4">CBS 101889</strain>
    </source>
</reference>
<keyword evidence="4" id="KW-1185">Reference proteome</keyword>
<dbReference type="GeneID" id="37197835"/>
<dbReference type="AlphaFoldDB" id="A0A395I2Q1"/>
<dbReference type="EMBL" id="KZ824275">
    <property type="protein sequence ID" value="RAL14207.1"/>
    <property type="molecule type" value="Genomic_DNA"/>
</dbReference>
<gene>
    <name evidence="3" type="ORF">BO97DRAFT_386653</name>
</gene>
<dbReference type="VEuPathDB" id="FungiDB:BO97DRAFT_386653"/>
<feature type="domain" description="Subtelomeric hrmA-associated cluster protein AFUB-079030/YDR124W-like helical bundle" evidence="2">
    <location>
        <begin position="159"/>
        <end position="293"/>
    </location>
</feature>
<dbReference type="RefSeq" id="XP_025553361.1">
    <property type="nucleotide sequence ID" value="XM_025693546.1"/>
</dbReference>
<feature type="region of interest" description="Disordered" evidence="1">
    <location>
        <begin position="200"/>
        <end position="221"/>
    </location>
</feature>
<feature type="region of interest" description="Disordered" evidence="1">
    <location>
        <begin position="1"/>
        <end position="20"/>
    </location>
</feature>
<name>A0A395I2Q1_ASPHC</name>
<dbReference type="InterPro" id="IPR047092">
    <property type="entry name" value="AFUB_07903/YDR124W-like_hel"/>
</dbReference>
<feature type="region of interest" description="Disordered" evidence="1">
    <location>
        <begin position="113"/>
        <end position="142"/>
    </location>
</feature>
<evidence type="ECO:0000259" key="2">
    <source>
        <dbReference type="Pfam" id="PF11001"/>
    </source>
</evidence>
<feature type="region of interest" description="Disordered" evidence="1">
    <location>
        <begin position="314"/>
        <end position="339"/>
    </location>
</feature>
<evidence type="ECO:0000256" key="1">
    <source>
        <dbReference type="SAM" id="MobiDB-lite"/>
    </source>
</evidence>
<feature type="compositionally biased region" description="Basic and acidic residues" evidence="1">
    <location>
        <begin position="314"/>
        <end position="324"/>
    </location>
</feature>
<dbReference type="PANTHER" id="PTHR36102:SF5">
    <property type="entry name" value="YDR124W-LIKE HELICAL BUNDLE DOMAIN-CONTAINING PROTEIN"/>
    <property type="match status" value="1"/>
</dbReference>
<evidence type="ECO:0000313" key="3">
    <source>
        <dbReference type="EMBL" id="RAL14207.1"/>
    </source>
</evidence>
<evidence type="ECO:0000313" key="4">
    <source>
        <dbReference type="Proteomes" id="UP000248961"/>
    </source>
</evidence>
<accession>A0A395I2Q1</accession>
<dbReference type="Proteomes" id="UP000248961">
    <property type="component" value="Unassembled WGS sequence"/>
</dbReference>
<dbReference type="InterPro" id="IPR021264">
    <property type="entry name" value="AFUB_079030/YDR124W-like"/>
</dbReference>
<dbReference type="STRING" id="1450537.A0A395I2Q1"/>
<feature type="region of interest" description="Disordered" evidence="1">
    <location>
        <begin position="519"/>
        <end position="541"/>
    </location>
</feature>